<sequence length="105" mass="11750">MGVEELSHRSGDIRKGIEERRGLEVEAFGAGTERLKAVPLKRRSKALWRGSEEFVAERRVGEVAGKRRGGGSRNGIVNQISMAVLWNLLEAVSRLNRHSWGLDQQ</sequence>
<reference evidence="1 2" key="1">
    <citation type="journal article" date="2016" name="BMC Genomics">
        <title>Comparative genomics reveals Cyclospora cayetanensis possesses coccidia-like metabolism and invasion components but unique surface antigens.</title>
        <authorList>
            <person name="Liu S."/>
            <person name="Wang L."/>
            <person name="Zheng H."/>
            <person name="Xu Z."/>
            <person name="Roellig D.M."/>
            <person name="Li N."/>
            <person name="Frace M.A."/>
            <person name="Tang K."/>
            <person name="Arrowood M.J."/>
            <person name="Moss D.M."/>
            <person name="Zhang L."/>
            <person name="Feng Y."/>
            <person name="Xiao L."/>
        </authorList>
    </citation>
    <scope>NUCLEOTIDE SEQUENCE [LARGE SCALE GENOMIC DNA]</scope>
    <source>
        <strain evidence="1 2">CHN_HEN01</strain>
    </source>
</reference>
<evidence type="ECO:0000313" key="1">
    <source>
        <dbReference type="EMBL" id="OEH76075.1"/>
    </source>
</evidence>
<gene>
    <name evidence="1" type="ORF">cyc_04762</name>
</gene>
<protein>
    <submittedName>
        <fullName evidence="1">Uncharacterized protein</fullName>
    </submittedName>
</protein>
<name>A0A1D3CY09_9EIME</name>
<comment type="caution">
    <text evidence="1">The sequence shown here is derived from an EMBL/GenBank/DDBJ whole genome shotgun (WGS) entry which is preliminary data.</text>
</comment>
<organism evidence="1 2">
    <name type="scientific">Cyclospora cayetanensis</name>
    <dbReference type="NCBI Taxonomy" id="88456"/>
    <lineage>
        <taxon>Eukaryota</taxon>
        <taxon>Sar</taxon>
        <taxon>Alveolata</taxon>
        <taxon>Apicomplexa</taxon>
        <taxon>Conoidasida</taxon>
        <taxon>Coccidia</taxon>
        <taxon>Eucoccidiorida</taxon>
        <taxon>Eimeriorina</taxon>
        <taxon>Eimeriidae</taxon>
        <taxon>Cyclospora</taxon>
    </lineage>
</organism>
<evidence type="ECO:0000313" key="2">
    <source>
        <dbReference type="Proteomes" id="UP000095192"/>
    </source>
</evidence>
<dbReference type="VEuPathDB" id="ToxoDB:cyc_04762"/>
<dbReference type="InParanoid" id="A0A1D3CY09"/>
<dbReference type="EMBL" id="JROU02001539">
    <property type="protein sequence ID" value="OEH76075.1"/>
    <property type="molecule type" value="Genomic_DNA"/>
</dbReference>
<dbReference type="Proteomes" id="UP000095192">
    <property type="component" value="Unassembled WGS sequence"/>
</dbReference>
<dbReference type="AlphaFoldDB" id="A0A1D3CY09"/>
<proteinExistence type="predicted"/>
<accession>A0A1D3CY09</accession>
<keyword evidence="2" id="KW-1185">Reference proteome</keyword>